<evidence type="ECO:0000256" key="2">
    <source>
        <dbReference type="SAM" id="Phobius"/>
    </source>
</evidence>
<keyword evidence="5" id="KW-1185">Reference proteome</keyword>
<feature type="region of interest" description="Disordered" evidence="1">
    <location>
        <begin position="275"/>
        <end position="340"/>
    </location>
</feature>
<feature type="compositionally biased region" description="Acidic residues" evidence="1">
    <location>
        <begin position="305"/>
        <end position="314"/>
    </location>
</feature>
<feature type="chain" id="PRO_5014119860" evidence="3">
    <location>
        <begin position="24"/>
        <end position="354"/>
    </location>
</feature>
<feature type="compositionally biased region" description="Low complexity" evidence="1">
    <location>
        <begin position="276"/>
        <end position="299"/>
    </location>
</feature>
<keyword evidence="2" id="KW-1133">Transmembrane helix</keyword>
<name>A0A2I2EYG5_ASPCN</name>
<dbReference type="EMBL" id="KZ559209">
    <property type="protein sequence ID" value="PLB33414.1"/>
    <property type="molecule type" value="Genomic_DNA"/>
</dbReference>
<protein>
    <submittedName>
        <fullName evidence="4">Uncharacterized protein</fullName>
    </submittedName>
</protein>
<keyword evidence="2" id="KW-0472">Membrane</keyword>
<keyword evidence="2" id="KW-0812">Transmembrane</keyword>
<dbReference type="RefSeq" id="XP_024667426.1">
    <property type="nucleotide sequence ID" value="XM_024814556.1"/>
</dbReference>
<reference evidence="4 5" key="1">
    <citation type="submission" date="2017-12" db="EMBL/GenBank/DDBJ databases">
        <authorList>
            <consortium name="DOE Joint Genome Institute"/>
            <person name="Haridas S."/>
            <person name="Kjaerbolling I."/>
            <person name="Vesth T.C."/>
            <person name="Frisvad J.C."/>
            <person name="Nybo J.L."/>
            <person name="Theobald S."/>
            <person name="Kuo A."/>
            <person name="Bowyer P."/>
            <person name="Matsuda Y."/>
            <person name="Mondo S."/>
            <person name="Lyhne E.K."/>
            <person name="Kogle M.E."/>
            <person name="Clum A."/>
            <person name="Lipzen A."/>
            <person name="Salamov A."/>
            <person name="Ngan C.Y."/>
            <person name="Daum C."/>
            <person name="Chiniquy J."/>
            <person name="Barry K."/>
            <person name="LaButti K."/>
            <person name="Simmons B.A."/>
            <person name="Magnuson J.K."/>
            <person name="Mortensen U.H."/>
            <person name="Larsen T.O."/>
            <person name="Grigoriev I.V."/>
            <person name="Baker S.E."/>
            <person name="Andersen M.R."/>
            <person name="Nordberg H.P."/>
            <person name="Cantor M.N."/>
            <person name="Hua S.X."/>
        </authorList>
    </citation>
    <scope>NUCLEOTIDE SEQUENCE [LARGE SCALE GENOMIC DNA]</scope>
    <source>
        <strain evidence="4 5">CBS 102.13</strain>
    </source>
</reference>
<dbReference type="GeneID" id="36521716"/>
<dbReference type="Proteomes" id="UP000234585">
    <property type="component" value="Unassembled WGS sequence"/>
</dbReference>
<gene>
    <name evidence="4" type="ORF">BDW47DRAFT_114018</name>
</gene>
<sequence length="354" mass="38660">MELCNFMLLDLTTALTIFQPVALNSICSSCTFAEQVELITGTLAVAEDERPIPLSSWNLSPVIGAQPCASNATGCFTDGASLAPADPVLGESISDPAYGRRGQSWLNQAGQFIQPVVDALAPALSFSHLPYLLQFGLLWIAVLVGSCVASLLVLASHWDNLGHDPYVEEIQAKKVQAIRNITLAMAEFDSQVANILTQIEEDQERLCTKMRDTMLSDMDACFAALNTRMQTELDRRVAHMVGTVPSTTVEPAPQSDAQLTSIDTTFATIQAKIDESQAAASHQSSHNSASKRPSSSAQSTQGDSAQEDPSEADMEQLSLQRWQAAAGYNPMPEEFEKGRRIRRRRIDQARRRLF</sequence>
<feature type="signal peptide" evidence="3">
    <location>
        <begin position="1"/>
        <end position="23"/>
    </location>
</feature>
<dbReference type="OrthoDB" id="4508545at2759"/>
<evidence type="ECO:0000313" key="5">
    <source>
        <dbReference type="Proteomes" id="UP000234585"/>
    </source>
</evidence>
<evidence type="ECO:0000256" key="1">
    <source>
        <dbReference type="SAM" id="MobiDB-lite"/>
    </source>
</evidence>
<dbReference type="AlphaFoldDB" id="A0A2I2EYG5"/>
<evidence type="ECO:0000313" key="4">
    <source>
        <dbReference type="EMBL" id="PLB33414.1"/>
    </source>
</evidence>
<keyword evidence="3" id="KW-0732">Signal</keyword>
<proteinExistence type="predicted"/>
<feature type="transmembrane region" description="Helical" evidence="2">
    <location>
        <begin position="131"/>
        <end position="154"/>
    </location>
</feature>
<organism evidence="4 5">
    <name type="scientific">Aspergillus candidus</name>
    <dbReference type="NCBI Taxonomy" id="41067"/>
    <lineage>
        <taxon>Eukaryota</taxon>
        <taxon>Fungi</taxon>
        <taxon>Dikarya</taxon>
        <taxon>Ascomycota</taxon>
        <taxon>Pezizomycotina</taxon>
        <taxon>Eurotiomycetes</taxon>
        <taxon>Eurotiomycetidae</taxon>
        <taxon>Eurotiales</taxon>
        <taxon>Aspergillaceae</taxon>
        <taxon>Aspergillus</taxon>
        <taxon>Aspergillus subgen. Circumdati</taxon>
    </lineage>
</organism>
<accession>A0A2I2EYG5</accession>
<evidence type="ECO:0000256" key="3">
    <source>
        <dbReference type="SAM" id="SignalP"/>
    </source>
</evidence>